<evidence type="ECO:0000313" key="3">
    <source>
        <dbReference type="Proteomes" id="UP000176484"/>
    </source>
</evidence>
<dbReference type="AlphaFoldDB" id="A0A1F6TM54"/>
<reference evidence="2 3" key="1">
    <citation type="journal article" date="2016" name="Nat. Commun.">
        <title>Thousands of microbial genomes shed light on interconnected biogeochemical processes in an aquifer system.</title>
        <authorList>
            <person name="Anantharaman K."/>
            <person name="Brown C.T."/>
            <person name="Hug L.A."/>
            <person name="Sharon I."/>
            <person name="Castelle C.J."/>
            <person name="Probst A.J."/>
            <person name="Thomas B.C."/>
            <person name="Singh A."/>
            <person name="Wilkins M.J."/>
            <person name="Karaoz U."/>
            <person name="Brodie E.L."/>
            <person name="Williams K.H."/>
            <person name="Hubbard S.S."/>
            <person name="Banfield J.F."/>
        </authorList>
    </citation>
    <scope>NUCLEOTIDE SEQUENCE [LARGE SCALE GENOMIC DNA]</scope>
</reference>
<organism evidence="2 3">
    <name type="scientific">Candidatus Nomurabacteria bacterium GWB1_40_6</name>
    <dbReference type="NCBI Taxonomy" id="1801727"/>
    <lineage>
        <taxon>Bacteria</taxon>
        <taxon>Candidatus Nomuraibacteriota</taxon>
    </lineage>
</organism>
<dbReference type="EMBL" id="MFTD01000027">
    <property type="protein sequence ID" value="OGI46188.1"/>
    <property type="molecule type" value="Genomic_DNA"/>
</dbReference>
<evidence type="ECO:0000313" key="2">
    <source>
        <dbReference type="EMBL" id="OGI46188.1"/>
    </source>
</evidence>
<gene>
    <name evidence="2" type="ORF">A2121_02250</name>
</gene>
<name>A0A1F6TM54_9BACT</name>
<sequence length="249" mass="28433">MENSMDEEKVSARRFELATAPVARTRLDVFRDGIKKFQKKHSEVLGATVYGSMVKGEKAKATSDVDAFLYIDADVITDKNKLQNQRLLENEYRSELLRDLGISEAEAHGLYKDLIPKILSDEVLDKNIEANIEYENALGKMDSEEPTPPTDNFEIAGMFHARVGAGIEKYRKSFLEKLMMLPDRKMAEAIWMGIYAQIETLEAGDKKRKVPATLEEALQTYHPELYKSIIQQKDNQVIEKLKNRIGLIY</sequence>
<feature type="domain" description="Polymerase beta nucleotidyltransferase" evidence="1">
    <location>
        <begin position="34"/>
        <end position="104"/>
    </location>
</feature>
<protein>
    <recommendedName>
        <fullName evidence="1">Polymerase beta nucleotidyltransferase domain-containing protein</fullName>
    </recommendedName>
</protein>
<proteinExistence type="predicted"/>
<dbReference type="InterPro" id="IPR041633">
    <property type="entry name" value="Polbeta"/>
</dbReference>
<evidence type="ECO:0000259" key="1">
    <source>
        <dbReference type="Pfam" id="PF18765"/>
    </source>
</evidence>
<comment type="caution">
    <text evidence="2">The sequence shown here is derived from an EMBL/GenBank/DDBJ whole genome shotgun (WGS) entry which is preliminary data.</text>
</comment>
<dbReference type="Pfam" id="PF18765">
    <property type="entry name" value="Polbeta"/>
    <property type="match status" value="1"/>
</dbReference>
<accession>A0A1F6TM54</accession>
<dbReference type="Proteomes" id="UP000176484">
    <property type="component" value="Unassembled WGS sequence"/>
</dbReference>